<name>F8A6V3_CELGA</name>
<accession>F8A6V3</accession>
<dbReference type="Gene3D" id="3.30.70.60">
    <property type="match status" value="1"/>
</dbReference>
<feature type="coiled-coil region" evidence="1">
    <location>
        <begin position="60"/>
        <end position="87"/>
    </location>
</feature>
<feature type="compositionally biased region" description="Basic and acidic residues" evidence="2">
    <location>
        <begin position="142"/>
        <end position="153"/>
    </location>
</feature>
<dbReference type="InterPro" id="IPR014717">
    <property type="entry name" value="Transl_elong_EF1B/ribsomal_bS6"/>
</dbReference>
<keyword evidence="4" id="KW-1185">Reference proteome</keyword>
<organism evidence="3 4">
    <name type="scientific">Cellulomonas gilvus (strain ATCC 13127 / NRRL B-14078)</name>
    <name type="common">Cellvibrio gilvus</name>
    <dbReference type="NCBI Taxonomy" id="593907"/>
    <lineage>
        <taxon>Bacteria</taxon>
        <taxon>Bacillati</taxon>
        <taxon>Actinomycetota</taxon>
        <taxon>Actinomycetes</taxon>
        <taxon>Micrococcales</taxon>
        <taxon>Cellulomonadaceae</taxon>
        <taxon>Cellulomonas</taxon>
    </lineage>
</organism>
<dbReference type="eggNOG" id="COG3167">
    <property type="taxonomic scope" value="Bacteria"/>
</dbReference>
<evidence type="ECO:0000313" key="3">
    <source>
        <dbReference type="EMBL" id="AEI12307.1"/>
    </source>
</evidence>
<gene>
    <name evidence="3" type="ordered locus">Celgi_1800</name>
</gene>
<keyword evidence="1" id="KW-0175">Coiled coil</keyword>
<proteinExistence type="predicted"/>
<protein>
    <submittedName>
        <fullName evidence="3">Uncharacterized protein</fullName>
    </submittedName>
</protein>
<reference evidence="4" key="1">
    <citation type="submission" date="2011-04" db="EMBL/GenBank/DDBJ databases">
        <title>Complete sequence of Cellvibrio gilvus ATCC 13127.</title>
        <authorList>
            <person name="Lucas S."/>
            <person name="Han J."/>
            <person name="Lapidus A."/>
            <person name="Cheng J.-F."/>
            <person name="Goodwin L."/>
            <person name="Pitluck S."/>
            <person name="Peters L."/>
            <person name="Munk A."/>
            <person name="Detter J.C."/>
            <person name="Han C."/>
            <person name="Tapia R."/>
            <person name="Land M."/>
            <person name="Hauser L."/>
            <person name="Kyrpides N."/>
            <person name="Ivanova N."/>
            <person name="Ovchinnikova G."/>
            <person name="Pagani I."/>
            <person name="Mead D."/>
            <person name="Brumm P."/>
            <person name="Woyke T."/>
        </authorList>
    </citation>
    <scope>NUCLEOTIDE SEQUENCE [LARGE SCALE GENOMIC DNA]</scope>
    <source>
        <strain evidence="4">ATCC 13127 / NRRL B-14078</strain>
    </source>
</reference>
<feature type="region of interest" description="Disordered" evidence="2">
    <location>
        <begin position="111"/>
        <end position="157"/>
    </location>
</feature>
<feature type="region of interest" description="Disordered" evidence="2">
    <location>
        <begin position="234"/>
        <end position="260"/>
    </location>
</feature>
<dbReference type="STRING" id="593907.Celgi_1800"/>
<evidence type="ECO:0000313" key="4">
    <source>
        <dbReference type="Proteomes" id="UP000000485"/>
    </source>
</evidence>
<dbReference type="AlphaFoldDB" id="F8A6V3"/>
<dbReference type="KEGG" id="cga:Celgi_1800"/>
<feature type="compositionally biased region" description="Acidic residues" evidence="2">
    <location>
        <begin position="234"/>
        <end position="243"/>
    </location>
</feature>
<sequence precursor="true">MRGSKKQAWIGGTAFAAALLLAATWFLMVSPNLAKASETRADAEQARVFNDVLQLKLTKLRADFDKLGDYKAELAEAQEQIPAAAQLETYLDGLDAIAERRSVTITAMTAGTPEEFVIPDPEPAPGSTPTAEPTEAADESDSAEKPEKPKGPEIPKGLTAIPVSVTVLGTYVDTMKFLDDVHQKNPRVFLVSALTGTSQKKSEGSQGKPATEAGDQELIITGYIYVLPNAIDLTGEEPVDEPTDLPRNDGKNPLLPVTGE</sequence>
<dbReference type="RefSeq" id="WP_013883826.1">
    <property type="nucleotide sequence ID" value="NC_015671.1"/>
</dbReference>
<dbReference type="Proteomes" id="UP000000485">
    <property type="component" value="Chromosome"/>
</dbReference>
<dbReference type="OrthoDB" id="4823950at2"/>
<dbReference type="HOGENOM" id="CLU_1068299_0_0_11"/>
<dbReference type="EMBL" id="CP002665">
    <property type="protein sequence ID" value="AEI12307.1"/>
    <property type="molecule type" value="Genomic_DNA"/>
</dbReference>
<evidence type="ECO:0000256" key="2">
    <source>
        <dbReference type="SAM" id="MobiDB-lite"/>
    </source>
</evidence>
<evidence type="ECO:0000256" key="1">
    <source>
        <dbReference type="SAM" id="Coils"/>
    </source>
</evidence>